<organism evidence="3 4">
    <name type="scientific">Pseudomonas saxonica</name>
    <dbReference type="NCBI Taxonomy" id="2600598"/>
    <lineage>
        <taxon>Bacteria</taxon>
        <taxon>Pseudomonadati</taxon>
        <taxon>Pseudomonadota</taxon>
        <taxon>Gammaproteobacteria</taxon>
        <taxon>Pseudomonadales</taxon>
        <taxon>Pseudomonadaceae</taxon>
        <taxon>Pseudomonas</taxon>
    </lineage>
</organism>
<evidence type="ECO:0000313" key="4">
    <source>
        <dbReference type="Proteomes" id="UP000317901"/>
    </source>
</evidence>
<dbReference type="OrthoDB" id="6969661at2"/>
<keyword evidence="2" id="KW-0732">Signal</keyword>
<sequence>MKRYLYALLLCLTFFTIPAHAADWSLTNLGGLNTQSKNLEASYNKEERTQAIIFPLLESIIGCPLTQEVRAYPFGKNWFFSGDYECLKDSNRFNSSVYKLLNGPIHWMAVIFSALLSAVVLRKAIMTIIEVMITKTKTVEKKATVGYVLLITVVVLFLVPIYKSEENGKKDTNFMMMSIYTSFAATYQYGSYILHKLNGKSVIEQPYVTIPVPKNQRTKEMLNLIDFQLCTKQQPGTNKGAVQFNYYEGHITAFSQVGNCILEIEHAVDEGTIEIARSNGLPDLYQLQVEALTDAYTVAMASSDDAATKLSLYEPIPAGISAIEFDRDMSCENVKTYSIASLDTSGVKQYAYAYANCIGAEFVHRLTRAPGASEQSLVDAGSRLVQVCKTVTDSDDTEATQRACAAEMCSSESSPFMCSAQINNYNRLLGSRFMSDTNYATLPYWFMTKFYPSSKFQDAGKILVNSTSIESTETQELVEPVLQGEPAFAIPFNKTVTRVERNWSKAELMNAYQAESSLDLDVLSIITKYFTIGDGGILGNQYTLDCLNHPYGISPSGRQCSSPYKTLDIQANRLLAFSSEVMVMAKAASMLSVSPVEKAKSKAGVELASATMKQTAKMYGGTDAMVTFILASAVNASVSDVFSEYGQDFGPEAAYVIAAIYLNPEIASIASSTANYAWALGMYIKFGIPIAFALIVIAFFMNAPIKITSTQIKIIPHFILLLGKQGVNKENDTWQPLETFLVTAANWATFGIGIYLALTFIDALFVYQAIPFNVFRYILEESPNASTLSAVMDLMFQICLYIFFLSFLIAAILKTATYIIGGLIQRWAFGTQNNDVHDEQIESSRSI</sequence>
<dbReference type="RefSeq" id="WP_146425862.1">
    <property type="nucleotide sequence ID" value="NZ_VFIP01000012.1"/>
</dbReference>
<evidence type="ECO:0000313" key="3">
    <source>
        <dbReference type="EMBL" id="TWR96322.1"/>
    </source>
</evidence>
<feature type="chain" id="PRO_5022811116" evidence="2">
    <location>
        <begin position="22"/>
        <end position="847"/>
    </location>
</feature>
<feature type="transmembrane region" description="Helical" evidence="1">
    <location>
        <begin position="747"/>
        <end position="770"/>
    </location>
</feature>
<keyword evidence="1" id="KW-0472">Membrane</keyword>
<accession>A0A5C5PZS8</accession>
<proteinExistence type="predicted"/>
<name>A0A5C5PZS8_9PSED</name>
<gene>
    <name evidence="3" type="ORF">FJD37_08325</name>
</gene>
<feature type="transmembrane region" description="Helical" evidence="1">
    <location>
        <begin position="676"/>
        <end position="701"/>
    </location>
</feature>
<protein>
    <submittedName>
        <fullName evidence="3">Uncharacterized protein</fullName>
    </submittedName>
</protein>
<feature type="signal peptide" evidence="2">
    <location>
        <begin position="1"/>
        <end position="21"/>
    </location>
</feature>
<evidence type="ECO:0000256" key="2">
    <source>
        <dbReference type="SAM" id="SignalP"/>
    </source>
</evidence>
<dbReference type="Proteomes" id="UP000317901">
    <property type="component" value="Unassembled WGS sequence"/>
</dbReference>
<evidence type="ECO:0000256" key="1">
    <source>
        <dbReference type="SAM" id="Phobius"/>
    </source>
</evidence>
<reference evidence="3 4" key="1">
    <citation type="submission" date="2019-06" db="EMBL/GenBank/DDBJ databases">
        <title>Pseudomonas bimorpha sp. nov. isolated from bovine raw milk and skim milk concentrate.</title>
        <authorList>
            <person name="Hofmann K."/>
            <person name="Huptas C."/>
            <person name="Doll E."/>
            <person name="Scherer S."/>
            <person name="Wenning M."/>
        </authorList>
    </citation>
    <scope>NUCLEOTIDE SEQUENCE [LARGE SCALE GENOMIC DNA]</scope>
    <source>
        <strain evidence="3 4">DSM 108990</strain>
    </source>
</reference>
<feature type="transmembrane region" description="Helical" evidence="1">
    <location>
        <begin position="790"/>
        <end position="813"/>
    </location>
</feature>
<feature type="transmembrane region" description="Helical" evidence="1">
    <location>
        <begin position="145"/>
        <end position="162"/>
    </location>
</feature>
<feature type="transmembrane region" description="Helical" evidence="1">
    <location>
        <begin position="105"/>
        <end position="125"/>
    </location>
</feature>
<comment type="caution">
    <text evidence="3">The sequence shown here is derived from an EMBL/GenBank/DDBJ whole genome shotgun (WGS) entry which is preliminary data.</text>
</comment>
<keyword evidence="1" id="KW-0812">Transmembrane</keyword>
<keyword evidence="1" id="KW-1133">Transmembrane helix</keyword>
<dbReference type="AlphaFoldDB" id="A0A5C5PZS8"/>
<dbReference type="EMBL" id="VFIP01000012">
    <property type="protein sequence ID" value="TWR96322.1"/>
    <property type="molecule type" value="Genomic_DNA"/>
</dbReference>